<reference evidence="3" key="1">
    <citation type="submission" date="2011-07" db="EMBL/GenBank/DDBJ databases">
        <authorList>
            <consortium name="Caenorhabditis brenneri Sequencing and Analysis Consortium"/>
            <person name="Wilson R.K."/>
        </authorList>
    </citation>
    <scope>NUCLEOTIDE SEQUENCE [LARGE SCALE GENOMIC DNA]</scope>
    <source>
        <strain evidence="3">PB2801</strain>
    </source>
</reference>
<name>G0NZN0_CAEBE</name>
<dbReference type="PANTHER" id="PTHR21503">
    <property type="entry name" value="F-BOX-CONTAINING HYPOTHETICAL PROTEIN C.ELEGANS"/>
    <property type="match status" value="1"/>
</dbReference>
<dbReference type="Pfam" id="PF07735">
    <property type="entry name" value="FBA_2"/>
    <property type="match status" value="1"/>
</dbReference>
<dbReference type="AlphaFoldDB" id="G0NZN0"/>
<keyword evidence="3" id="KW-1185">Reference proteome</keyword>
<organism evidence="3">
    <name type="scientific">Caenorhabditis brenneri</name>
    <name type="common">Nematode worm</name>
    <dbReference type="NCBI Taxonomy" id="135651"/>
    <lineage>
        <taxon>Eukaryota</taxon>
        <taxon>Metazoa</taxon>
        <taxon>Ecdysozoa</taxon>
        <taxon>Nematoda</taxon>
        <taxon>Chromadorea</taxon>
        <taxon>Rhabditida</taxon>
        <taxon>Rhabditina</taxon>
        <taxon>Rhabditomorpha</taxon>
        <taxon>Rhabditoidea</taxon>
        <taxon>Rhabditidae</taxon>
        <taxon>Peloderinae</taxon>
        <taxon>Caenorhabditis</taxon>
    </lineage>
</organism>
<feature type="domain" description="Sdz-33 F-box" evidence="1">
    <location>
        <begin position="10"/>
        <end position="62"/>
    </location>
</feature>
<dbReference type="Proteomes" id="UP000008068">
    <property type="component" value="Unassembled WGS sequence"/>
</dbReference>
<sequence>MGKMSMKRFDNDNSSWMTIENFLIINFETGLLTETSFRNRDLNRFLEHWIAGGCNRLQEVCIEMQGFIKYSEVLRDVDHELISTDEVKEYYSKLYEDTMEVRGGFQVRRRSDGKVARLLDNGTRSEYFSFVVFE</sequence>
<evidence type="ECO:0000259" key="1">
    <source>
        <dbReference type="Pfam" id="PF07735"/>
    </source>
</evidence>
<proteinExistence type="predicted"/>
<dbReference type="InterPro" id="IPR012885">
    <property type="entry name" value="F-box_Sdz-33"/>
</dbReference>
<dbReference type="HOGENOM" id="CLU_1788653_0_0_1"/>
<evidence type="ECO:0000313" key="3">
    <source>
        <dbReference type="Proteomes" id="UP000008068"/>
    </source>
</evidence>
<gene>
    <name evidence="2" type="ORF">CAEBREN_01219</name>
</gene>
<dbReference type="EMBL" id="GL379991">
    <property type="protein sequence ID" value="EGT41255.1"/>
    <property type="molecule type" value="Genomic_DNA"/>
</dbReference>
<accession>G0NZN0</accession>
<evidence type="ECO:0000313" key="2">
    <source>
        <dbReference type="EMBL" id="EGT41255.1"/>
    </source>
</evidence>
<protein>
    <recommendedName>
        <fullName evidence="1">Sdz-33 F-box domain-containing protein</fullName>
    </recommendedName>
</protein>
<dbReference type="InParanoid" id="G0NZN0"/>